<dbReference type="Proteomes" id="UP000044136">
    <property type="component" value="Unassembled WGS sequence"/>
</dbReference>
<organism evidence="3 4">
    <name type="scientific">Jeotgalicoccus saudimassiliensis</name>
    <dbReference type="NCBI Taxonomy" id="1461582"/>
    <lineage>
        <taxon>Bacteria</taxon>
        <taxon>Bacillati</taxon>
        <taxon>Bacillota</taxon>
        <taxon>Bacilli</taxon>
        <taxon>Bacillales</taxon>
        <taxon>Staphylococcaceae</taxon>
        <taxon>Jeotgalicoccus</taxon>
    </lineage>
</organism>
<reference evidence="3 4" key="1">
    <citation type="submission" date="2014-07" db="EMBL/GenBank/DDBJ databases">
        <authorList>
            <person name="Urmite Genomes Urmite Genomes"/>
        </authorList>
    </citation>
    <scope>NUCLEOTIDE SEQUENCE [LARGE SCALE GENOMIC DNA]</scope>
    <source>
        <strain evidence="3 4">13MG44_air</strain>
    </source>
</reference>
<dbReference type="InterPro" id="IPR051614">
    <property type="entry name" value="UPF0045_domain"/>
</dbReference>
<dbReference type="InterPro" id="IPR002767">
    <property type="entry name" value="Thiamine_BP"/>
</dbReference>
<dbReference type="eggNOG" id="COG0011">
    <property type="taxonomic scope" value="Bacteria"/>
</dbReference>
<sequence length="101" mass="11426">MNYLMSVQVLPYHPGDAQVYSHTTGAIELIENSGLTHFVGPQETTVEGSLDELFNLVKKINAHLANEGCEHVTTNIKLVQSKEENNIKDILKDYYEFEDDE</sequence>
<dbReference type="SUPFAM" id="SSF89957">
    <property type="entry name" value="MTH1187/YkoF-like"/>
    <property type="match status" value="1"/>
</dbReference>
<evidence type="ECO:0000256" key="1">
    <source>
        <dbReference type="ARBA" id="ARBA00010272"/>
    </source>
</evidence>
<dbReference type="InterPro" id="IPR029756">
    <property type="entry name" value="MTH1187/YkoF-like"/>
</dbReference>
<name>A0A078MGH8_9STAP</name>
<dbReference type="STRING" id="1461582.BN1048_02202"/>
<dbReference type="PANTHER" id="PTHR33777:SF1">
    <property type="entry name" value="UPF0045 PROTEIN ECM15"/>
    <property type="match status" value="1"/>
</dbReference>
<dbReference type="RefSeq" id="WP_035811213.1">
    <property type="nucleotide sequence ID" value="NZ_CCSE01000001.1"/>
</dbReference>
<dbReference type="Pfam" id="PF01910">
    <property type="entry name" value="Thiamine_BP"/>
    <property type="match status" value="1"/>
</dbReference>
<keyword evidence="4" id="KW-1185">Reference proteome</keyword>
<feature type="domain" description="Thiamine-binding protein" evidence="2">
    <location>
        <begin position="5"/>
        <end position="86"/>
    </location>
</feature>
<dbReference type="PANTHER" id="PTHR33777">
    <property type="entry name" value="UPF0045 PROTEIN ECM15"/>
    <property type="match status" value="1"/>
</dbReference>
<dbReference type="GO" id="GO:0005829">
    <property type="term" value="C:cytosol"/>
    <property type="evidence" value="ECO:0007669"/>
    <property type="project" value="TreeGrafter"/>
</dbReference>
<dbReference type="EMBL" id="CCSE01000001">
    <property type="protein sequence ID" value="CEA03766.1"/>
    <property type="molecule type" value="Genomic_DNA"/>
</dbReference>
<protein>
    <recommendedName>
        <fullName evidence="2">Thiamine-binding protein domain-containing protein</fullName>
    </recommendedName>
</protein>
<evidence type="ECO:0000313" key="4">
    <source>
        <dbReference type="Proteomes" id="UP000044136"/>
    </source>
</evidence>
<comment type="similarity">
    <text evidence="1">Belongs to the UPF0045 family.</text>
</comment>
<dbReference type="HOGENOM" id="CLU_137479_2_0_9"/>
<accession>A0A078MGH8</accession>
<gene>
    <name evidence="3" type="ORF">BN1048_02202</name>
</gene>
<proteinExistence type="inferred from homology"/>
<dbReference type="Gene3D" id="3.30.70.930">
    <property type="match status" value="1"/>
</dbReference>
<dbReference type="AlphaFoldDB" id="A0A078MGH8"/>
<dbReference type="OrthoDB" id="5886358at2"/>
<evidence type="ECO:0000259" key="2">
    <source>
        <dbReference type="Pfam" id="PF01910"/>
    </source>
</evidence>
<evidence type="ECO:0000313" key="3">
    <source>
        <dbReference type="EMBL" id="CEA03766.1"/>
    </source>
</evidence>